<organism evidence="6 7">
    <name type="scientific">Coilia grayii</name>
    <name type="common">Gray's grenadier anchovy</name>
    <dbReference type="NCBI Taxonomy" id="363190"/>
    <lineage>
        <taxon>Eukaryota</taxon>
        <taxon>Metazoa</taxon>
        <taxon>Chordata</taxon>
        <taxon>Craniata</taxon>
        <taxon>Vertebrata</taxon>
        <taxon>Euteleostomi</taxon>
        <taxon>Actinopterygii</taxon>
        <taxon>Neopterygii</taxon>
        <taxon>Teleostei</taxon>
        <taxon>Clupei</taxon>
        <taxon>Clupeiformes</taxon>
        <taxon>Clupeoidei</taxon>
        <taxon>Engraulidae</taxon>
        <taxon>Coilinae</taxon>
        <taxon>Coilia</taxon>
    </lineage>
</organism>
<dbReference type="Pfam" id="PF15966">
    <property type="entry name" value="F-box_4"/>
    <property type="match status" value="1"/>
</dbReference>
<dbReference type="InterPro" id="IPR001293">
    <property type="entry name" value="Znf_TRAF"/>
</dbReference>
<dbReference type="Pfam" id="PF15965">
    <property type="entry name" value="zf-TRAF_2"/>
    <property type="match status" value="1"/>
</dbReference>
<evidence type="ECO:0000259" key="5">
    <source>
        <dbReference type="PROSITE" id="PS50181"/>
    </source>
</evidence>
<dbReference type="PROSITE" id="PS50181">
    <property type="entry name" value="FBOX"/>
    <property type="match status" value="1"/>
</dbReference>
<evidence type="ECO:0000256" key="3">
    <source>
        <dbReference type="ARBA" id="ARBA00022833"/>
    </source>
</evidence>
<keyword evidence="2" id="KW-0863">Zinc-finger</keyword>
<feature type="compositionally biased region" description="Polar residues" evidence="4">
    <location>
        <begin position="218"/>
        <end position="230"/>
    </location>
</feature>
<accession>A0ABD1K7K0</accession>
<name>A0ABD1K7K0_9TELE</name>
<proteinExistence type="predicted"/>
<dbReference type="AlphaFoldDB" id="A0ABD1K7K0"/>
<dbReference type="InterPro" id="IPR013083">
    <property type="entry name" value="Znf_RING/FYVE/PHD"/>
</dbReference>
<feature type="domain" description="F-box" evidence="5">
    <location>
        <begin position="489"/>
        <end position="543"/>
    </location>
</feature>
<dbReference type="Gene3D" id="1.20.1280.50">
    <property type="match status" value="1"/>
</dbReference>
<dbReference type="Proteomes" id="UP001591681">
    <property type="component" value="Unassembled WGS sequence"/>
</dbReference>
<sequence length="624" mass="70314">MVPCINAHYGCPFTMCRSRLAKHLEVCPASVVSCTMEWNRWPVEDIHQAFYENLLKESYAEEPLDYSMALRDQAHLFESLKMKALFPELIEKVEEEEEEPPVMKELEGAVGGARGSEAGMAGAGGGATGDPACPDGASYIPCEGELTQEEREALARSSEVDLTNYNVWERMFSMELSGCKHTAKSLGADPKQSTEQTRRRDQGTSLETLEEEPETSTNDMSAPDSSTSNLAQTPYRIDEKFLVAASIFACQTSPQKKVVYENITRTEIKTVRPFVIPSSFKARSSRIRNPSHLKKISKSVDTSDLGVDLDDMPKWDEVQATLLCSLEKELRGHLIAESSCSDPLFINVGTQTYDFLSAPFHPKDSLADITVGRDLNFHVQIELESVTGKHNKCSSAFTFLCNQLFRRDEFASHFRNVHADIQCNVSGWLEQRCPLAYLGCTFVQRRLRPAGQRATISYNKDMSAFNLRPELPPTLYEGVKSERKRARNTDSLSSLPFEVLVHVAEFLDSYSLSQLALVSKYMRDVSATLLHEKGMVSLKWEKKIYSTGGSCWRARKMVWQFSNCFSSVDKWCFDTCPSISEHLRVCSYYEAESKRDPVPLTGIFDAEDGIDRKQSLVSMFMRKK</sequence>
<dbReference type="InterPro" id="IPR031890">
    <property type="entry name" value="Fbxo30/Fbxo40"/>
</dbReference>
<dbReference type="InterPro" id="IPR036047">
    <property type="entry name" value="F-box-like_dom_sf"/>
</dbReference>
<keyword evidence="1" id="KW-0479">Metal-binding</keyword>
<keyword evidence="3" id="KW-0862">Zinc</keyword>
<gene>
    <name evidence="6" type="ORF">ACEWY4_009846</name>
</gene>
<evidence type="ECO:0000313" key="7">
    <source>
        <dbReference type="Proteomes" id="UP001591681"/>
    </source>
</evidence>
<reference evidence="6 7" key="1">
    <citation type="submission" date="2024-09" db="EMBL/GenBank/DDBJ databases">
        <title>A chromosome-level genome assembly of Gray's grenadier anchovy, Coilia grayii.</title>
        <authorList>
            <person name="Fu Z."/>
        </authorList>
    </citation>
    <scope>NUCLEOTIDE SEQUENCE [LARGE SCALE GENOMIC DNA]</scope>
    <source>
        <strain evidence="6">G4</strain>
        <tissue evidence="6">Muscle</tissue>
    </source>
</reference>
<keyword evidence="7" id="KW-1185">Reference proteome</keyword>
<evidence type="ECO:0000256" key="2">
    <source>
        <dbReference type="ARBA" id="ARBA00022771"/>
    </source>
</evidence>
<evidence type="ECO:0000256" key="1">
    <source>
        <dbReference type="ARBA" id="ARBA00022723"/>
    </source>
</evidence>
<feature type="region of interest" description="Disordered" evidence="4">
    <location>
        <begin position="183"/>
        <end position="230"/>
    </location>
</feature>
<dbReference type="InterPro" id="IPR001810">
    <property type="entry name" value="F-box_dom"/>
</dbReference>
<dbReference type="PANTHER" id="PTHR15933:SF21">
    <property type="entry name" value="F-BOX ONLY PROTEIN 40"/>
    <property type="match status" value="1"/>
</dbReference>
<dbReference type="PANTHER" id="PTHR15933">
    <property type="entry name" value="PROTEIN CBG16327"/>
    <property type="match status" value="1"/>
</dbReference>
<comment type="caution">
    <text evidence="6">The sequence shown here is derived from an EMBL/GenBank/DDBJ whole genome shotgun (WGS) entry which is preliminary data.</text>
</comment>
<evidence type="ECO:0000313" key="6">
    <source>
        <dbReference type="EMBL" id="KAL2095127.1"/>
    </source>
</evidence>
<dbReference type="EMBL" id="JBHFQA010000008">
    <property type="protein sequence ID" value="KAL2095127.1"/>
    <property type="molecule type" value="Genomic_DNA"/>
</dbReference>
<dbReference type="SUPFAM" id="SSF81383">
    <property type="entry name" value="F-box domain"/>
    <property type="match status" value="1"/>
</dbReference>
<protein>
    <recommendedName>
        <fullName evidence="5">F-box domain-containing protein</fullName>
    </recommendedName>
</protein>
<dbReference type="Gene3D" id="3.30.40.10">
    <property type="entry name" value="Zinc/RING finger domain, C3HC4 (zinc finger)"/>
    <property type="match status" value="1"/>
</dbReference>
<evidence type="ECO:0000256" key="4">
    <source>
        <dbReference type="SAM" id="MobiDB-lite"/>
    </source>
</evidence>
<dbReference type="GO" id="GO:0008270">
    <property type="term" value="F:zinc ion binding"/>
    <property type="evidence" value="ECO:0007669"/>
    <property type="project" value="UniProtKB-KW"/>
</dbReference>
<dbReference type="SUPFAM" id="SSF49599">
    <property type="entry name" value="TRAF domain-like"/>
    <property type="match status" value="1"/>
</dbReference>